<evidence type="ECO:0000256" key="5">
    <source>
        <dbReference type="ARBA" id="ARBA00023015"/>
    </source>
</evidence>
<dbReference type="GO" id="GO:0044781">
    <property type="term" value="P:bacterial-type flagellum organization"/>
    <property type="evidence" value="ECO:0007669"/>
    <property type="project" value="UniProtKB-KW"/>
</dbReference>
<evidence type="ECO:0000313" key="8">
    <source>
        <dbReference type="EMBL" id="HIW84837.1"/>
    </source>
</evidence>
<organism evidence="8 9">
    <name type="scientific">Candidatus Dorea gallistercoris</name>
    <dbReference type="NCBI Taxonomy" id="2838542"/>
    <lineage>
        <taxon>Bacteria</taxon>
        <taxon>Bacillati</taxon>
        <taxon>Bacillota</taxon>
        <taxon>Clostridia</taxon>
        <taxon>Lachnospirales</taxon>
        <taxon>Lachnospiraceae</taxon>
        <taxon>Dorea</taxon>
    </lineage>
</organism>
<evidence type="ECO:0000256" key="6">
    <source>
        <dbReference type="ARBA" id="ARBA00023163"/>
    </source>
</evidence>
<dbReference type="SUPFAM" id="SSF101498">
    <property type="entry name" value="Anti-sigma factor FlgM"/>
    <property type="match status" value="1"/>
</dbReference>
<evidence type="ECO:0000313" key="9">
    <source>
        <dbReference type="Proteomes" id="UP000824263"/>
    </source>
</evidence>
<accession>A0A9D1UEH1</accession>
<keyword evidence="3" id="KW-0678">Repressor</keyword>
<dbReference type="GO" id="GO:0045892">
    <property type="term" value="P:negative regulation of DNA-templated transcription"/>
    <property type="evidence" value="ECO:0007669"/>
    <property type="project" value="InterPro"/>
</dbReference>
<name>A0A9D1UEH1_9FIRM</name>
<keyword evidence="8" id="KW-0282">Flagellum</keyword>
<evidence type="ECO:0000256" key="3">
    <source>
        <dbReference type="ARBA" id="ARBA00022491"/>
    </source>
</evidence>
<dbReference type="InterPro" id="IPR031316">
    <property type="entry name" value="FlgM_C"/>
</dbReference>
<keyword evidence="4" id="KW-1005">Bacterial flagellum biogenesis</keyword>
<dbReference type="Proteomes" id="UP000824263">
    <property type="component" value="Unassembled WGS sequence"/>
</dbReference>
<feature type="domain" description="Anti-sigma-28 factor FlgM C-terminal" evidence="7">
    <location>
        <begin position="59"/>
        <end position="99"/>
    </location>
</feature>
<dbReference type="InterPro" id="IPR007412">
    <property type="entry name" value="FlgM"/>
</dbReference>
<reference evidence="8" key="2">
    <citation type="submission" date="2021-04" db="EMBL/GenBank/DDBJ databases">
        <authorList>
            <person name="Gilroy R."/>
        </authorList>
    </citation>
    <scope>NUCLEOTIDE SEQUENCE</scope>
    <source>
        <strain evidence="8">ChiSxjej1B13-11762</strain>
    </source>
</reference>
<comment type="similarity">
    <text evidence="1">Belongs to the FlgM family.</text>
</comment>
<keyword evidence="5" id="KW-0805">Transcription regulation</keyword>
<sequence>MKIGTENLLNTYSVQTVQDRGTAVKSAEVRESAGNFDEAVITSSSRQIEEKIFSERTAKAVQKQVLTPEDRSGRIAELKAAVAEGSYQPDSREIAARILLLGGEREWKS</sequence>
<dbReference type="Pfam" id="PF04316">
    <property type="entry name" value="FlgM"/>
    <property type="match status" value="1"/>
</dbReference>
<dbReference type="InterPro" id="IPR035890">
    <property type="entry name" value="Anti-sigma-28_factor_FlgM_sf"/>
</dbReference>
<comment type="caution">
    <text evidence="8">The sequence shown here is derived from an EMBL/GenBank/DDBJ whole genome shotgun (WGS) entry which is preliminary data.</text>
</comment>
<evidence type="ECO:0000256" key="2">
    <source>
        <dbReference type="ARBA" id="ARBA00017823"/>
    </source>
</evidence>
<evidence type="ECO:0000256" key="1">
    <source>
        <dbReference type="ARBA" id="ARBA00005322"/>
    </source>
</evidence>
<dbReference type="AlphaFoldDB" id="A0A9D1UEH1"/>
<proteinExistence type="inferred from homology"/>
<reference evidence="8" key="1">
    <citation type="journal article" date="2021" name="PeerJ">
        <title>Extensive microbial diversity within the chicken gut microbiome revealed by metagenomics and culture.</title>
        <authorList>
            <person name="Gilroy R."/>
            <person name="Ravi A."/>
            <person name="Getino M."/>
            <person name="Pursley I."/>
            <person name="Horton D.L."/>
            <person name="Alikhan N.F."/>
            <person name="Baker D."/>
            <person name="Gharbi K."/>
            <person name="Hall N."/>
            <person name="Watson M."/>
            <person name="Adriaenssens E.M."/>
            <person name="Foster-Nyarko E."/>
            <person name="Jarju S."/>
            <person name="Secka A."/>
            <person name="Antonio M."/>
            <person name="Oren A."/>
            <person name="Chaudhuri R.R."/>
            <person name="La Ragione R."/>
            <person name="Hildebrand F."/>
            <person name="Pallen M.J."/>
        </authorList>
    </citation>
    <scope>NUCLEOTIDE SEQUENCE</scope>
    <source>
        <strain evidence="8">ChiSxjej1B13-11762</strain>
    </source>
</reference>
<keyword evidence="8" id="KW-0969">Cilium</keyword>
<dbReference type="EMBL" id="DXGF01000192">
    <property type="protein sequence ID" value="HIW84837.1"/>
    <property type="molecule type" value="Genomic_DNA"/>
</dbReference>
<keyword evidence="6" id="KW-0804">Transcription</keyword>
<keyword evidence="8" id="KW-0966">Cell projection</keyword>
<evidence type="ECO:0000259" key="7">
    <source>
        <dbReference type="Pfam" id="PF04316"/>
    </source>
</evidence>
<protein>
    <recommendedName>
        <fullName evidence="2">Negative regulator of flagellin synthesis</fullName>
    </recommendedName>
</protein>
<evidence type="ECO:0000256" key="4">
    <source>
        <dbReference type="ARBA" id="ARBA00022795"/>
    </source>
</evidence>
<gene>
    <name evidence="8" type="primary">flgM</name>
    <name evidence="8" type="ORF">H9873_11050</name>
</gene>
<dbReference type="NCBIfam" id="TIGR03824">
    <property type="entry name" value="FlgM_jcvi"/>
    <property type="match status" value="1"/>
</dbReference>